<accession>A0A7S1TG51</accession>
<gene>
    <name evidence="2" type="ORF">CCAE0312_LOCUS7858</name>
</gene>
<feature type="region of interest" description="Disordered" evidence="1">
    <location>
        <begin position="46"/>
        <end position="65"/>
    </location>
</feature>
<reference evidence="2" key="1">
    <citation type="submission" date="2021-01" db="EMBL/GenBank/DDBJ databases">
        <authorList>
            <person name="Corre E."/>
            <person name="Pelletier E."/>
            <person name="Niang G."/>
            <person name="Scheremetjew M."/>
            <person name="Finn R."/>
            <person name="Kale V."/>
            <person name="Holt S."/>
            <person name="Cochrane G."/>
            <person name="Meng A."/>
            <person name="Brown T."/>
            <person name="Cohen L."/>
        </authorList>
    </citation>
    <scope>NUCLEOTIDE SEQUENCE</scope>
    <source>
        <strain evidence="2">SAG 36.94</strain>
    </source>
</reference>
<dbReference type="EMBL" id="HBGH01014151">
    <property type="protein sequence ID" value="CAD9235767.1"/>
    <property type="molecule type" value="Transcribed_RNA"/>
</dbReference>
<sequence length="147" mass="15988">MSMEESFSGENTQLVSPRLPASNRHVRLYGVWRGVLPKAREGASNLKARVARHPGPPNPDLGRRNNIMALKWPGFSTSERENTPNSPICDLRGGGSSSAAASPSTYSSQTQPITHIDSPPSSFKNFSLISRTENVETVEASPDRNEV</sequence>
<name>A0A7S1TG51_9RHOD</name>
<feature type="compositionally biased region" description="Low complexity" evidence="1">
    <location>
        <begin position="97"/>
        <end position="108"/>
    </location>
</feature>
<dbReference type="AlphaFoldDB" id="A0A7S1TG51"/>
<feature type="region of interest" description="Disordered" evidence="1">
    <location>
        <begin position="75"/>
        <end position="125"/>
    </location>
</feature>
<evidence type="ECO:0000313" key="2">
    <source>
        <dbReference type="EMBL" id="CAD9235767.1"/>
    </source>
</evidence>
<protein>
    <submittedName>
        <fullName evidence="2">Uncharacterized protein</fullName>
    </submittedName>
</protein>
<organism evidence="2">
    <name type="scientific">Compsopogon caeruleus</name>
    <dbReference type="NCBI Taxonomy" id="31354"/>
    <lineage>
        <taxon>Eukaryota</taxon>
        <taxon>Rhodophyta</taxon>
        <taxon>Compsopogonophyceae</taxon>
        <taxon>Compsopogonales</taxon>
        <taxon>Compsopogonaceae</taxon>
        <taxon>Compsopogon</taxon>
    </lineage>
</organism>
<feature type="compositionally biased region" description="Polar residues" evidence="1">
    <location>
        <begin position="109"/>
        <end position="125"/>
    </location>
</feature>
<evidence type="ECO:0000256" key="1">
    <source>
        <dbReference type="SAM" id="MobiDB-lite"/>
    </source>
</evidence>
<proteinExistence type="predicted"/>